<name>A0A443RG55_9ACAR</name>
<dbReference type="Proteomes" id="UP000288716">
    <property type="component" value="Unassembled WGS sequence"/>
</dbReference>
<comment type="similarity">
    <text evidence="1">Belongs to the heat shock protein 70 family.</text>
</comment>
<evidence type="ECO:0000256" key="1">
    <source>
        <dbReference type="ARBA" id="ARBA00007381"/>
    </source>
</evidence>
<evidence type="ECO:0000256" key="2">
    <source>
        <dbReference type="ARBA" id="ARBA00022741"/>
    </source>
</evidence>
<dbReference type="Pfam" id="PF00012">
    <property type="entry name" value="HSP70"/>
    <property type="match status" value="1"/>
</dbReference>
<organism evidence="5 6">
    <name type="scientific">Leptotrombidium deliense</name>
    <dbReference type="NCBI Taxonomy" id="299467"/>
    <lineage>
        <taxon>Eukaryota</taxon>
        <taxon>Metazoa</taxon>
        <taxon>Ecdysozoa</taxon>
        <taxon>Arthropoda</taxon>
        <taxon>Chelicerata</taxon>
        <taxon>Arachnida</taxon>
        <taxon>Acari</taxon>
        <taxon>Acariformes</taxon>
        <taxon>Trombidiformes</taxon>
        <taxon>Prostigmata</taxon>
        <taxon>Anystina</taxon>
        <taxon>Parasitengona</taxon>
        <taxon>Trombiculoidea</taxon>
        <taxon>Trombiculidae</taxon>
        <taxon>Leptotrombidium</taxon>
    </lineage>
</organism>
<dbReference type="Gene3D" id="3.90.640.10">
    <property type="entry name" value="Actin, Chain A, domain 4"/>
    <property type="match status" value="1"/>
</dbReference>
<evidence type="ECO:0000313" key="6">
    <source>
        <dbReference type="Proteomes" id="UP000288716"/>
    </source>
</evidence>
<feature type="non-terminal residue" evidence="5">
    <location>
        <position position="1"/>
    </location>
</feature>
<keyword evidence="4" id="KW-0472">Membrane</keyword>
<dbReference type="VEuPathDB" id="VectorBase:LDEU014025"/>
<reference evidence="5 6" key="1">
    <citation type="journal article" date="2018" name="Gigascience">
        <title>Genomes of trombidid mites reveal novel predicted allergens and laterally-transferred genes associated with secondary metabolism.</title>
        <authorList>
            <person name="Dong X."/>
            <person name="Chaisiri K."/>
            <person name="Xia D."/>
            <person name="Armstrong S.D."/>
            <person name="Fang Y."/>
            <person name="Donnelly M.J."/>
            <person name="Kadowaki T."/>
            <person name="McGarry J.W."/>
            <person name="Darby A.C."/>
            <person name="Makepeace B.L."/>
        </authorList>
    </citation>
    <scope>NUCLEOTIDE SEQUENCE [LARGE SCALE GENOMIC DNA]</scope>
    <source>
        <strain evidence="5">UoL-UT</strain>
    </source>
</reference>
<dbReference type="FunFam" id="3.90.640.10:FF:000003">
    <property type="entry name" value="Molecular chaperone DnaK"/>
    <property type="match status" value="1"/>
</dbReference>
<protein>
    <submittedName>
        <fullName evidence="5">Uncharacterized protein</fullName>
    </submittedName>
</protein>
<keyword evidence="4" id="KW-0812">Transmembrane</keyword>
<dbReference type="OrthoDB" id="6718630at2759"/>
<dbReference type="EMBL" id="NCKV01047969">
    <property type="protein sequence ID" value="RWS14225.1"/>
    <property type="molecule type" value="Genomic_DNA"/>
</dbReference>
<comment type="caution">
    <text evidence="5">The sequence shown here is derived from an EMBL/GenBank/DDBJ whole genome shotgun (WGS) entry which is preliminary data.</text>
</comment>
<gene>
    <name evidence="5" type="ORF">B4U80_12586</name>
</gene>
<dbReference type="InterPro" id="IPR013126">
    <property type="entry name" value="Hsp_70_fam"/>
</dbReference>
<dbReference type="InterPro" id="IPR043129">
    <property type="entry name" value="ATPase_NBD"/>
</dbReference>
<evidence type="ECO:0000313" key="5">
    <source>
        <dbReference type="EMBL" id="RWS14225.1"/>
    </source>
</evidence>
<keyword evidence="3" id="KW-0067">ATP-binding</keyword>
<keyword evidence="6" id="KW-1185">Reference proteome</keyword>
<dbReference type="GO" id="GO:0005524">
    <property type="term" value="F:ATP binding"/>
    <property type="evidence" value="ECO:0007669"/>
    <property type="project" value="UniProtKB-KW"/>
</dbReference>
<dbReference type="SUPFAM" id="SSF53067">
    <property type="entry name" value="Actin-like ATPase domain"/>
    <property type="match status" value="1"/>
</dbReference>
<dbReference type="Gene3D" id="3.30.420.40">
    <property type="match status" value="2"/>
</dbReference>
<dbReference type="PANTHER" id="PTHR45639">
    <property type="entry name" value="HSC70CB, ISOFORM G-RELATED"/>
    <property type="match status" value="1"/>
</dbReference>
<accession>A0A443RG55</accession>
<dbReference type="AlphaFoldDB" id="A0A443RG55"/>
<keyword evidence="2" id="KW-0547">Nucleotide-binding</keyword>
<sequence>FENIYLVNDNIALLLHHVRQQSNADSCLDKKYIVAISIGAAYLSICVASVLNNCIEVIRMWNQNIGGEDFDEHLFESYVHQRYARYSNEVKTLLLDRCADAKINLSLEDETEINLQNLPKKFDHNVLLTRKKFEQSCSKLISNIKKLVTESINHAKSFANEVT</sequence>
<proteinExistence type="inferred from homology"/>
<evidence type="ECO:0000256" key="4">
    <source>
        <dbReference type="SAM" id="Phobius"/>
    </source>
</evidence>
<feature type="non-terminal residue" evidence="5">
    <location>
        <position position="163"/>
    </location>
</feature>
<feature type="transmembrane region" description="Helical" evidence="4">
    <location>
        <begin position="32"/>
        <end position="51"/>
    </location>
</feature>
<dbReference type="STRING" id="299467.A0A443RG55"/>
<dbReference type="GO" id="GO:0140662">
    <property type="term" value="F:ATP-dependent protein folding chaperone"/>
    <property type="evidence" value="ECO:0007669"/>
    <property type="project" value="InterPro"/>
</dbReference>
<keyword evidence="4" id="KW-1133">Transmembrane helix</keyword>
<evidence type="ECO:0000256" key="3">
    <source>
        <dbReference type="ARBA" id="ARBA00022840"/>
    </source>
</evidence>